<accession>N9U3A3</accession>
<reference evidence="6 7" key="1">
    <citation type="journal article" date="2013" name="Genome Announc.">
        <title>Draft Genome Sequence of the Aeromonas diversa Type Strain.</title>
        <authorList>
            <person name="Farfan M."/>
            <person name="Spataro N."/>
            <person name="Sanglas A."/>
            <person name="Albarral V."/>
            <person name="Loren J.G."/>
            <person name="Bosch E."/>
            <person name="Fuste M.C."/>
        </authorList>
    </citation>
    <scope>NUCLEOTIDE SEQUENCE [LARGE SCALE GENOMIC DNA]</scope>
    <source>
        <strain evidence="6 7">2478-85</strain>
    </source>
</reference>
<dbReference type="InterPro" id="IPR052032">
    <property type="entry name" value="ATP-dep_AA_Ligase"/>
</dbReference>
<feature type="domain" description="ATP-grasp" evidence="5">
    <location>
        <begin position="108"/>
        <end position="290"/>
    </location>
</feature>
<comment type="caution">
    <text evidence="6">The sequence shown here is derived from an EMBL/GenBank/DDBJ whole genome shotgun (WGS) entry which is preliminary data.</text>
</comment>
<dbReference type="GO" id="GO:0046872">
    <property type="term" value="F:metal ion binding"/>
    <property type="evidence" value="ECO:0007669"/>
    <property type="project" value="InterPro"/>
</dbReference>
<dbReference type="PANTHER" id="PTHR43585">
    <property type="entry name" value="FUMIPYRROLE BIOSYNTHESIS PROTEIN C"/>
    <property type="match status" value="1"/>
</dbReference>
<evidence type="ECO:0000256" key="4">
    <source>
        <dbReference type="PROSITE-ProRule" id="PRU00409"/>
    </source>
</evidence>
<dbReference type="Gene3D" id="3.30.470.20">
    <property type="entry name" value="ATP-grasp fold, B domain"/>
    <property type="match status" value="1"/>
</dbReference>
<name>N9U3A3_9GAMM</name>
<evidence type="ECO:0000256" key="3">
    <source>
        <dbReference type="ARBA" id="ARBA00022840"/>
    </source>
</evidence>
<dbReference type="GO" id="GO:0016874">
    <property type="term" value="F:ligase activity"/>
    <property type="evidence" value="ECO:0007669"/>
    <property type="project" value="UniProtKB-KW"/>
</dbReference>
<protein>
    <recommendedName>
        <fullName evidence="5">ATP-grasp domain-containing protein</fullName>
    </recommendedName>
</protein>
<dbReference type="PANTHER" id="PTHR43585:SF2">
    <property type="entry name" value="ATP-GRASP ENZYME FSQD"/>
    <property type="match status" value="1"/>
</dbReference>
<dbReference type="InterPro" id="IPR011761">
    <property type="entry name" value="ATP-grasp"/>
</dbReference>
<dbReference type="PROSITE" id="PS50975">
    <property type="entry name" value="ATP_GRASP"/>
    <property type="match status" value="1"/>
</dbReference>
<evidence type="ECO:0000256" key="1">
    <source>
        <dbReference type="ARBA" id="ARBA00022598"/>
    </source>
</evidence>
<keyword evidence="3 4" id="KW-0067">ATP-binding</keyword>
<dbReference type="EMBL" id="APVG01000010">
    <property type="protein sequence ID" value="ENY72859.1"/>
    <property type="molecule type" value="Genomic_DNA"/>
</dbReference>
<dbReference type="RefSeq" id="WP_005349609.1">
    <property type="nucleotide sequence ID" value="NZ_APVG01000010.1"/>
</dbReference>
<evidence type="ECO:0000256" key="2">
    <source>
        <dbReference type="ARBA" id="ARBA00022741"/>
    </source>
</evidence>
<evidence type="ECO:0000313" key="6">
    <source>
        <dbReference type="EMBL" id="ENY72859.1"/>
    </source>
</evidence>
<gene>
    <name evidence="6" type="ORF">G114_05515</name>
</gene>
<organism evidence="6 7">
    <name type="scientific">Aeromonas diversa CDC 2478-85</name>
    <dbReference type="NCBI Taxonomy" id="1268237"/>
    <lineage>
        <taxon>Bacteria</taxon>
        <taxon>Pseudomonadati</taxon>
        <taxon>Pseudomonadota</taxon>
        <taxon>Gammaproteobacteria</taxon>
        <taxon>Aeromonadales</taxon>
        <taxon>Aeromonadaceae</taxon>
        <taxon>Aeromonas</taxon>
    </lineage>
</organism>
<sequence>MHIVILHRLPYSKIRYDLAIDHTRHIVHYLHLPGGDKDLPSFAIKREVASFDAAHLAAEHADWLSQADRLIARSEYELLAAAELREHFAIPGDTRVEVLPLRDKLLMREQCAAARLRQPDYWSAAQFRTLPPRDGLFVLKPRLEASSTGIIKGPHTAINAAIDALATAQEYLVEAFIPGKVCHLDGFMREGEIGLVVSSHYVGSCLEYAGGTPLGSAQVSNDPPALSLLQQTLNALGQRNGCFHFEAILDEQGHYWFLETACRVGGAGVAETVALRTGINLYQIDLEYQLNGTIERHVPTLADGFYGWFVYPAHHCADQQDILFEPERWQPRLHNWHHMPPAHVRYGSISYATGATPLSGVVQGSAQQVHETLQAIFRETRIRNIP</sequence>
<keyword evidence="1" id="KW-0436">Ligase</keyword>
<dbReference type="SUPFAM" id="SSF56059">
    <property type="entry name" value="Glutathione synthetase ATP-binding domain-like"/>
    <property type="match status" value="1"/>
</dbReference>
<evidence type="ECO:0000259" key="5">
    <source>
        <dbReference type="PROSITE" id="PS50975"/>
    </source>
</evidence>
<evidence type="ECO:0000313" key="7">
    <source>
        <dbReference type="Proteomes" id="UP000023775"/>
    </source>
</evidence>
<keyword evidence="7" id="KW-1185">Reference proteome</keyword>
<keyword evidence="2 4" id="KW-0547">Nucleotide-binding</keyword>
<proteinExistence type="predicted"/>
<dbReference type="OrthoDB" id="3428978at2"/>
<dbReference type="Gene3D" id="3.40.50.20">
    <property type="match status" value="1"/>
</dbReference>
<dbReference type="PATRIC" id="fig|1268237.3.peg.1086"/>
<dbReference type="GO" id="GO:0005524">
    <property type="term" value="F:ATP binding"/>
    <property type="evidence" value="ECO:0007669"/>
    <property type="project" value="UniProtKB-UniRule"/>
</dbReference>
<dbReference type="AlphaFoldDB" id="N9U3A3"/>
<dbReference type="eggNOG" id="COG0026">
    <property type="taxonomic scope" value="Bacteria"/>
</dbReference>
<dbReference type="Proteomes" id="UP000023775">
    <property type="component" value="Unassembled WGS sequence"/>
</dbReference>